<dbReference type="Proteomes" id="UP000002377">
    <property type="component" value="Chromosome"/>
</dbReference>
<sequence length="618" mass="66193">MKNITIRKKILFAFVALVILCIIPITLVTVFSMKEAVVSTVLEKAKADSATGLAIIDQTYPGNWAIKDGKLYKGSQLMNDNFAIVDKIAELTGDTVTIFQGNTRIATTVKKDGKRAVGTTVSKEVEDIVIGKGEPYYGEADVVGVKYQTAYQPIRNSEGQIIGIWYVGISKKFLDDLTFRFIAKQIITGLIVLLLAFVLAWIIAGTISSPLFRLKNAMERAEKGDLTVDLKVDTGDELGILASSFNRMVANIREIIGDIISASLKLSDTANEFTQNAGNLSRSNEEVNKAIEEVAKGNTTQTQEIAAVVKSIDELSQAIYSIAQGADQQATNVNRASSAISQMVAGVEEVAASARYAAKTAEETSEVASAGSEVVEKVVGGMETIKAKVFEAADKIKELGEQSQHIGEIIQVIDEIAEQTNLLALNAAIEAARAGEHGKGFAVVADEVRKLAERSSKATKEIAELVNNIRQGTDKAVLAMNESTTEVETGANLAIDAGKALESILNNVTRTNDEIHKISNAVQRISNQNTEVVEAIDVVAQVTEENSAATGKMAANSDEVKKSIQNIAYVAEESAAAAQEVTASSEQMYTISDVLASSSKELAEMATALKNLTGRFKV</sequence>
<comment type="similarity">
    <text evidence="7">Belongs to the methyl-accepting chemotaxis (MCP) protein family.</text>
</comment>
<evidence type="ECO:0000259" key="10">
    <source>
        <dbReference type="PROSITE" id="PS50111"/>
    </source>
</evidence>
<evidence type="ECO:0000259" key="11">
    <source>
        <dbReference type="PROSITE" id="PS50885"/>
    </source>
</evidence>
<feature type="transmembrane region" description="Helical" evidence="9">
    <location>
        <begin position="12"/>
        <end position="33"/>
    </location>
</feature>
<dbReference type="EMBL" id="CP002028">
    <property type="protein sequence ID" value="ADG81710.1"/>
    <property type="molecule type" value="Genomic_DNA"/>
</dbReference>
<evidence type="ECO:0000256" key="9">
    <source>
        <dbReference type="SAM" id="Phobius"/>
    </source>
</evidence>
<feature type="domain" description="Methyl-accepting transducer" evidence="10">
    <location>
        <begin position="304"/>
        <end position="540"/>
    </location>
</feature>
<dbReference type="eggNOG" id="COG3290">
    <property type="taxonomic scope" value="Bacteria"/>
</dbReference>
<dbReference type="InterPro" id="IPR003660">
    <property type="entry name" value="HAMP_dom"/>
</dbReference>
<dbReference type="PANTHER" id="PTHR32089:SF112">
    <property type="entry name" value="LYSOZYME-LIKE PROTEIN-RELATED"/>
    <property type="match status" value="1"/>
</dbReference>
<keyword evidence="2" id="KW-1003">Cell membrane</keyword>
<dbReference type="SMART" id="SM00283">
    <property type="entry name" value="MA"/>
    <property type="match status" value="1"/>
</dbReference>
<organism evidence="12 13">
    <name type="scientific">Thermincola potens (strain JR)</name>
    <dbReference type="NCBI Taxonomy" id="635013"/>
    <lineage>
        <taxon>Bacteria</taxon>
        <taxon>Bacillati</taxon>
        <taxon>Bacillota</taxon>
        <taxon>Clostridia</taxon>
        <taxon>Eubacteriales</taxon>
        <taxon>Thermincolaceae</taxon>
        <taxon>Thermincola</taxon>
    </lineage>
</organism>
<keyword evidence="6 8" id="KW-0807">Transducer</keyword>
<dbReference type="InterPro" id="IPR004089">
    <property type="entry name" value="MCPsignal_dom"/>
</dbReference>
<dbReference type="Pfam" id="PF00672">
    <property type="entry name" value="HAMP"/>
    <property type="match status" value="1"/>
</dbReference>
<gene>
    <name evidence="12" type="ordered locus">TherJR_0843</name>
</gene>
<feature type="domain" description="HAMP" evidence="11">
    <location>
        <begin position="205"/>
        <end position="257"/>
    </location>
</feature>
<evidence type="ECO:0000256" key="5">
    <source>
        <dbReference type="ARBA" id="ARBA00023136"/>
    </source>
</evidence>
<dbReference type="SUPFAM" id="SSF103190">
    <property type="entry name" value="Sensory domain-like"/>
    <property type="match status" value="1"/>
</dbReference>
<dbReference type="PROSITE" id="PS50885">
    <property type="entry name" value="HAMP"/>
    <property type="match status" value="1"/>
</dbReference>
<dbReference type="eggNOG" id="COG0840">
    <property type="taxonomic scope" value="Bacteria"/>
</dbReference>
<evidence type="ECO:0000256" key="7">
    <source>
        <dbReference type="ARBA" id="ARBA00029447"/>
    </source>
</evidence>
<dbReference type="Pfam" id="PF17202">
    <property type="entry name" value="sCache_3_3"/>
    <property type="match status" value="1"/>
</dbReference>
<dbReference type="CDD" id="cd06225">
    <property type="entry name" value="HAMP"/>
    <property type="match status" value="1"/>
</dbReference>
<proteinExistence type="inferred from homology"/>
<dbReference type="Pfam" id="PF00015">
    <property type="entry name" value="MCPsignal"/>
    <property type="match status" value="1"/>
</dbReference>
<dbReference type="GO" id="GO:0007165">
    <property type="term" value="P:signal transduction"/>
    <property type="evidence" value="ECO:0007669"/>
    <property type="project" value="UniProtKB-KW"/>
</dbReference>
<dbReference type="PANTHER" id="PTHR32089">
    <property type="entry name" value="METHYL-ACCEPTING CHEMOTAXIS PROTEIN MCPB"/>
    <property type="match status" value="1"/>
</dbReference>
<evidence type="ECO:0000256" key="3">
    <source>
        <dbReference type="ARBA" id="ARBA00022692"/>
    </source>
</evidence>
<evidence type="ECO:0000256" key="6">
    <source>
        <dbReference type="ARBA" id="ARBA00023224"/>
    </source>
</evidence>
<dbReference type="Gene3D" id="1.10.287.950">
    <property type="entry name" value="Methyl-accepting chemotaxis protein"/>
    <property type="match status" value="1"/>
</dbReference>
<keyword evidence="13" id="KW-1185">Reference proteome</keyword>
<evidence type="ECO:0000256" key="2">
    <source>
        <dbReference type="ARBA" id="ARBA00022475"/>
    </source>
</evidence>
<dbReference type="CDD" id="cd11386">
    <property type="entry name" value="MCP_signal"/>
    <property type="match status" value="1"/>
</dbReference>
<keyword evidence="5 9" id="KW-0472">Membrane</keyword>
<evidence type="ECO:0000256" key="1">
    <source>
        <dbReference type="ARBA" id="ARBA00004651"/>
    </source>
</evidence>
<dbReference type="KEGG" id="tjr:TherJR_0843"/>
<dbReference type="InterPro" id="IPR033463">
    <property type="entry name" value="sCache_3"/>
</dbReference>
<dbReference type="AlphaFoldDB" id="D5XD62"/>
<reference evidence="12 13" key="1">
    <citation type="submission" date="2010-05" db="EMBL/GenBank/DDBJ databases">
        <title>Complete sequence of Thermincola sp. JR.</title>
        <authorList>
            <consortium name="US DOE Joint Genome Institute"/>
            <person name="Lucas S."/>
            <person name="Copeland A."/>
            <person name="Lapidus A."/>
            <person name="Cheng J.-F."/>
            <person name="Bruce D."/>
            <person name="Goodwin L."/>
            <person name="Pitluck S."/>
            <person name="Chertkov O."/>
            <person name="Detter J.C."/>
            <person name="Han C."/>
            <person name="Tapia R."/>
            <person name="Land M."/>
            <person name="Hauser L."/>
            <person name="Kyrpides N."/>
            <person name="Mikhailova N."/>
            <person name="Hazen T.C."/>
            <person name="Woyke T."/>
        </authorList>
    </citation>
    <scope>NUCLEOTIDE SEQUENCE [LARGE SCALE GENOMIC DNA]</scope>
    <source>
        <strain evidence="12 13">JR</strain>
    </source>
</reference>
<accession>D5XD62</accession>
<dbReference type="Gene3D" id="6.10.340.10">
    <property type="match status" value="1"/>
</dbReference>
<comment type="subcellular location">
    <subcellularLocation>
        <location evidence="1">Cell membrane</location>
        <topology evidence="1">Multi-pass membrane protein</topology>
    </subcellularLocation>
</comment>
<evidence type="ECO:0000256" key="4">
    <source>
        <dbReference type="ARBA" id="ARBA00022989"/>
    </source>
</evidence>
<dbReference type="OrthoDB" id="1790929at2"/>
<dbReference type="InterPro" id="IPR029151">
    <property type="entry name" value="Sensor-like_sf"/>
</dbReference>
<keyword evidence="3 9" id="KW-0812">Transmembrane</keyword>
<name>D5XD62_THEPJ</name>
<dbReference type="SUPFAM" id="SSF58104">
    <property type="entry name" value="Methyl-accepting chemotaxis protein (MCP) signaling domain"/>
    <property type="match status" value="2"/>
</dbReference>
<feature type="transmembrane region" description="Helical" evidence="9">
    <location>
        <begin position="186"/>
        <end position="212"/>
    </location>
</feature>
<protein>
    <submittedName>
        <fullName evidence="12">Methyl-accepting chemotaxis sensory transducer</fullName>
    </submittedName>
</protein>
<evidence type="ECO:0000313" key="13">
    <source>
        <dbReference type="Proteomes" id="UP000002377"/>
    </source>
</evidence>
<keyword evidence="4 9" id="KW-1133">Transmembrane helix</keyword>
<dbReference type="STRING" id="635013.TherJR_0843"/>
<dbReference type="PROSITE" id="PS50111">
    <property type="entry name" value="CHEMOTAXIS_TRANSDUC_2"/>
    <property type="match status" value="1"/>
</dbReference>
<dbReference type="SMART" id="SM00304">
    <property type="entry name" value="HAMP"/>
    <property type="match status" value="2"/>
</dbReference>
<evidence type="ECO:0000256" key="8">
    <source>
        <dbReference type="PROSITE-ProRule" id="PRU00284"/>
    </source>
</evidence>
<dbReference type="HOGENOM" id="CLU_000445_107_19_9"/>
<dbReference type="GO" id="GO:0005886">
    <property type="term" value="C:plasma membrane"/>
    <property type="evidence" value="ECO:0007669"/>
    <property type="project" value="UniProtKB-SubCell"/>
</dbReference>
<evidence type="ECO:0000313" key="12">
    <source>
        <dbReference type="EMBL" id="ADG81710.1"/>
    </source>
</evidence>